<evidence type="ECO:0000313" key="1">
    <source>
        <dbReference type="EMBL" id="DAD34716.1"/>
    </source>
</evidence>
<keyword evidence="2" id="KW-1185">Reference proteome</keyword>
<protein>
    <submittedName>
        <fullName evidence="1">Uncharacterized protein</fullName>
    </submittedName>
</protein>
<organism evidence="1 2">
    <name type="scientific">Nelumbo nucifera</name>
    <name type="common">Sacred lotus</name>
    <dbReference type="NCBI Taxonomy" id="4432"/>
    <lineage>
        <taxon>Eukaryota</taxon>
        <taxon>Viridiplantae</taxon>
        <taxon>Streptophyta</taxon>
        <taxon>Embryophyta</taxon>
        <taxon>Tracheophyta</taxon>
        <taxon>Spermatophyta</taxon>
        <taxon>Magnoliopsida</taxon>
        <taxon>Proteales</taxon>
        <taxon>Nelumbonaceae</taxon>
        <taxon>Nelumbo</taxon>
    </lineage>
</organism>
<gene>
    <name evidence="1" type="ORF">HUJ06_005356</name>
</gene>
<evidence type="ECO:0000313" key="2">
    <source>
        <dbReference type="Proteomes" id="UP000607653"/>
    </source>
</evidence>
<proteinExistence type="predicted"/>
<accession>A0A822YVE9</accession>
<sequence>MLRIGGHWNCCLAAEISCFLSIFVPSSYREFRTSNLPVVKCLKR</sequence>
<reference evidence="1 2" key="1">
    <citation type="journal article" date="2020" name="Mol. Biol. Evol.">
        <title>Distinct Expression and Methylation Patterns for Genes with Different Fates following a Single Whole-Genome Duplication in Flowering Plants.</title>
        <authorList>
            <person name="Shi T."/>
            <person name="Rahmani R.S."/>
            <person name="Gugger P.F."/>
            <person name="Wang M."/>
            <person name="Li H."/>
            <person name="Zhang Y."/>
            <person name="Li Z."/>
            <person name="Wang Q."/>
            <person name="Van de Peer Y."/>
            <person name="Marchal K."/>
            <person name="Chen J."/>
        </authorList>
    </citation>
    <scope>NUCLEOTIDE SEQUENCE [LARGE SCALE GENOMIC DNA]</scope>
    <source>
        <tissue evidence="1">Leaf</tissue>
    </source>
</reference>
<name>A0A822YVE9_NELNU</name>
<dbReference type="AlphaFoldDB" id="A0A822YVE9"/>
<dbReference type="Proteomes" id="UP000607653">
    <property type="component" value="Unassembled WGS sequence"/>
</dbReference>
<comment type="caution">
    <text evidence="1">The sequence shown here is derived from an EMBL/GenBank/DDBJ whole genome shotgun (WGS) entry which is preliminary data.</text>
</comment>
<dbReference type="EMBL" id="DUZY01000004">
    <property type="protein sequence ID" value="DAD34716.1"/>
    <property type="molecule type" value="Genomic_DNA"/>
</dbReference>